<accession>A0ACD5UK88</accession>
<reference evidence="1" key="2">
    <citation type="submission" date="2025-09" db="UniProtKB">
        <authorList>
            <consortium name="EnsemblPlants"/>
        </authorList>
    </citation>
    <scope>IDENTIFICATION</scope>
</reference>
<evidence type="ECO:0000313" key="1">
    <source>
        <dbReference type="EnsemblPlants" id="AVESA.00010b.r2.2CG0266660.1.CDS.1"/>
    </source>
</evidence>
<keyword evidence="2" id="KW-1185">Reference proteome</keyword>
<proteinExistence type="predicted"/>
<reference evidence="1" key="1">
    <citation type="submission" date="2021-05" db="EMBL/GenBank/DDBJ databases">
        <authorList>
            <person name="Scholz U."/>
            <person name="Mascher M."/>
            <person name="Fiebig A."/>
        </authorList>
    </citation>
    <scope>NUCLEOTIDE SEQUENCE [LARGE SCALE GENOMIC DNA]</scope>
</reference>
<organism evidence="1 2">
    <name type="scientific">Avena sativa</name>
    <name type="common">Oat</name>
    <dbReference type="NCBI Taxonomy" id="4498"/>
    <lineage>
        <taxon>Eukaryota</taxon>
        <taxon>Viridiplantae</taxon>
        <taxon>Streptophyta</taxon>
        <taxon>Embryophyta</taxon>
        <taxon>Tracheophyta</taxon>
        <taxon>Spermatophyta</taxon>
        <taxon>Magnoliopsida</taxon>
        <taxon>Liliopsida</taxon>
        <taxon>Poales</taxon>
        <taxon>Poaceae</taxon>
        <taxon>BOP clade</taxon>
        <taxon>Pooideae</taxon>
        <taxon>Poodae</taxon>
        <taxon>Poeae</taxon>
        <taxon>Poeae Chloroplast Group 1 (Aveneae type)</taxon>
        <taxon>Aveninae</taxon>
        <taxon>Avena</taxon>
    </lineage>
</organism>
<sequence>MDGCRRGISADVVCHLQCEISSVEVTGLVCTGGARALFLRCHVLAGGGRTIQIDSQGAEAHLGGVVSWRDVASLTCDGSAACVRELADKRSVVFEVRRRRKKIMGRAVGSELVGRAEVAWKDFVALEAGDAAVEEQQVALAVPARAGGWTARGDASPAPVMSVRMIVRVSETAAPVRRSVASHRETCGCERAVGENDVFGVVAFGVTDDGGE</sequence>
<name>A0ACD5UK88_AVESA</name>
<evidence type="ECO:0000313" key="2">
    <source>
        <dbReference type="Proteomes" id="UP001732700"/>
    </source>
</evidence>
<protein>
    <submittedName>
        <fullName evidence="1">Uncharacterized protein</fullName>
    </submittedName>
</protein>
<dbReference type="Proteomes" id="UP001732700">
    <property type="component" value="Chromosome 2C"/>
</dbReference>
<dbReference type="EnsemblPlants" id="AVESA.00010b.r2.2CG0266660.1">
    <property type="protein sequence ID" value="AVESA.00010b.r2.2CG0266660.1.CDS.1"/>
    <property type="gene ID" value="AVESA.00010b.r2.2CG0266660"/>
</dbReference>